<evidence type="ECO:0000313" key="8">
    <source>
        <dbReference type="Proteomes" id="UP001165121"/>
    </source>
</evidence>
<dbReference type="Pfam" id="PF06140">
    <property type="entry name" value="Ifi-6-16"/>
    <property type="match status" value="1"/>
</dbReference>
<sequence length="196" mass="19453">MNLAVVRCSIAHILVQMPYGIDDADSGETATIGAILSMAAYRLAIPAISQICSKAISSETVSVVGHFALPRKQARKPNEDSSESNTSASNAKMKTAPQVMKAAAKGAVLGGGAGYGVGYTLSYIAATALTNPIAAAALLGSVIWGATAWVLDALGFTSNGIAAGSTAAAWMASAAAANGGGVAAGGVLQLCRALVL</sequence>
<evidence type="ECO:0000256" key="5">
    <source>
        <dbReference type="ARBA" id="ARBA00023136"/>
    </source>
</evidence>
<evidence type="ECO:0000256" key="3">
    <source>
        <dbReference type="ARBA" id="ARBA00022692"/>
    </source>
</evidence>
<name>A0A9W6Y6B4_9STRA</name>
<protein>
    <submittedName>
        <fullName evidence="7">Unnamed protein product</fullName>
    </submittedName>
</protein>
<dbReference type="InterPro" id="IPR038213">
    <property type="entry name" value="IFI6/IFI27-like_sf"/>
</dbReference>
<evidence type="ECO:0000256" key="2">
    <source>
        <dbReference type="ARBA" id="ARBA00007262"/>
    </source>
</evidence>
<dbReference type="Proteomes" id="UP001165121">
    <property type="component" value="Unassembled WGS sequence"/>
</dbReference>
<dbReference type="InterPro" id="IPR009311">
    <property type="entry name" value="IFI6/IFI27-like"/>
</dbReference>
<reference evidence="7" key="1">
    <citation type="submission" date="2023-04" db="EMBL/GenBank/DDBJ databases">
        <title>Phytophthora fragariaefolia NBRC 109709.</title>
        <authorList>
            <person name="Ichikawa N."/>
            <person name="Sato H."/>
            <person name="Tonouchi N."/>
        </authorList>
    </citation>
    <scope>NUCLEOTIDE SEQUENCE</scope>
    <source>
        <strain evidence="7">NBRC 109709</strain>
    </source>
</reference>
<comment type="caution">
    <text evidence="7">The sequence shown here is derived from an EMBL/GenBank/DDBJ whole genome shotgun (WGS) entry which is preliminary data.</text>
</comment>
<comment type="subcellular location">
    <subcellularLocation>
        <location evidence="1">Membrane</location>
        <topology evidence="1">Multi-pass membrane protein</topology>
    </subcellularLocation>
</comment>
<accession>A0A9W6Y6B4</accession>
<proteinExistence type="inferred from homology"/>
<dbReference type="GO" id="GO:0016020">
    <property type="term" value="C:membrane"/>
    <property type="evidence" value="ECO:0007669"/>
    <property type="project" value="UniProtKB-SubCell"/>
</dbReference>
<organism evidence="7 8">
    <name type="scientific">Phytophthora fragariaefolia</name>
    <dbReference type="NCBI Taxonomy" id="1490495"/>
    <lineage>
        <taxon>Eukaryota</taxon>
        <taxon>Sar</taxon>
        <taxon>Stramenopiles</taxon>
        <taxon>Oomycota</taxon>
        <taxon>Peronosporomycetes</taxon>
        <taxon>Peronosporales</taxon>
        <taxon>Peronosporaceae</taxon>
        <taxon>Phytophthora</taxon>
    </lineage>
</organism>
<dbReference type="EMBL" id="BSXT01003455">
    <property type="protein sequence ID" value="GMF54168.1"/>
    <property type="molecule type" value="Genomic_DNA"/>
</dbReference>
<evidence type="ECO:0000256" key="4">
    <source>
        <dbReference type="ARBA" id="ARBA00022989"/>
    </source>
</evidence>
<comment type="similarity">
    <text evidence="2">Belongs to the IFI6/IFI27 family.</text>
</comment>
<keyword evidence="8" id="KW-1185">Reference proteome</keyword>
<gene>
    <name evidence="7" type="ORF">Pfra01_002253200</name>
</gene>
<evidence type="ECO:0000313" key="7">
    <source>
        <dbReference type="EMBL" id="GMF54168.1"/>
    </source>
</evidence>
<keyword evidence="3" id="KW-0812">Transmembrane</keyword>
<dbReference type="AlphaFoldDB" id="A0A9W6Y6B4"/>
<keyword evidence="4" id="KW-1133">Transmembrane helix</keyword>
<evidence type="ECO:0000256" key="6">
    <source>
        <dbReference type="SAM" id="MobiDB-lite"/>
    </source>
</evidence>
<feature type="compositionally biased region" description="Polar residues" evidence="6">
    <location>
        <begin position="83"/>
        <end position="92"/>
    </location>
</feature>
<dbReference type="Gene3D" id="6.10.110.10">
    <property type="match status" value="1"/>
</dbReference>
<evidence type="ECO:0000256" key="1">
    <source>
        <dbReference type="ARBA" id="ARBA00004141"/>
    </source>
</evidence>
<feature type="region of interest" description="Disordered" evidence="6">
    <location>
        <begin position="72"/>
        <end position="92"/>
    </location>
</feature>
<keyword evidence="5" id="KW-0472">Membrane</keyword>